<proteinExistence type="predicted"/>
<organism evidence="1 2">
    <name type="scientific">Chryseobacterium camelliae</name>
    <dbReference type="NCBI Taxonomy" id="1265445"/>
    <lineage>
        <taxon>Bacteria</taxon>
        <taxon>Pseudomonadati</taxon>
        <taxon>Bacteroidota</taxon>
        <taxon>Flavobacteriia</taxon>
        <taxon>Flavobacteriales</taxon>
        <taxon>Weeksellaceae</taxon>
        <taxon>Chryseobacterium group</taxon>
        <taxon>Chryseobacterium</taxon>
    </lineage>
</organism>
<protein>
    <recommendedName>
        <fullName evidence="3">Capsular polysaccharide synthesis protein</fullName>
    </recommendedName>
</protein>
<dbReference type="RefSeq" id="WP_307452869.1">
    <property type="nucleotide sequence ID" value="NZ_JAUTAL010000001.1"/>
</dbReference>
<dbReference type="Proteomes" id="UP001225072">
    <property type="component" value="Unassembled WGS sequence"/>
</dbReference>
<dbReference type="Gene3D" id="3.90.550.20">
    <property type="match status" value="1"/>
</dbReference>
<evidence type="ECO:0000313" key="2">
    <source>
        <dbReference type="Proteomes" id="UP001225072"/>
    </source>
</evidence>
<comment type="caution">
    <text evidence="1">The sequence shown here is derived from an EMBL/GenBank/DDBJ whole genome shotgun (WGS) entry which is preliminary data.</text>
</comment>
<keyword evidence="2" id="KW-1185">Reference proteome</keyword>
<dbReference type="InterPro" id="IPR029044">
    <property type="entry name" value="Nucleotide-diphossugar_trans"/>
</dbReference>
<gene>
    <name evidence="1" type="ORF">QE404_003679</name>
</gene>
<dbReference type="SUPFAM" id="SSF53448">
    <property type="entry name" value="Nucleotide-diphospho-sugar transferases"/>
    <property type="match status" value="1"/>
</dbReference>
<dbReference type="InterPro" id="IPR008441">
    <property type="entry name" value="AfumC-like_glycosyl_Trfase"/>
</dbReference>
<name>A0ABU0TNB4_9FLAO</name>
<dbReference type="Pfam" id="PF05704">
    <property type="entry name" value="Caps_synth"/>
    <property type="match status" value="1"/>
</dbReference>
<dbReference type="EMBL" id="JAUTAL010000001">
    <property type="protein sequence ID" value="MDQ1098532.1"/>
    <property type="molecule type" value="Genomic_DNA"/>
</dbReference>
<reference evidence="1 2" key="1">
    <citation type="submission" date="2023-07" db="EMBL/GenBank/DDBJ databases">
        <title>Functional and genomic diversity of the sorghum phyllosphere microbiome.</title>
        <authorList>
            <person name="Shade A."/>
        </authorList>
    </citation>
    <scope>NUCLEOTIDE SEQUENCE [LARGE SCALE GENOMIC DNA]</scope>
    <source>
        <strain evidence="1 2">SORGH_AS_1064</strain>
    </source>
</reference>
<sequence length="321" mass="38254">MLPPVKYKEILWGDGAENSASIPKIIWSFWDYPTESPLVNACVRNLKRYLPDFEVHVLNRESVKKFLPDIEMTVREDISFVNFTDLTRLTILDHFGGFWIDASIMLTENLDWLYNSKAQTNADLIGFYSDLVTNDFDYPILETWFIATPKNGKMIHDWHMEFRKCYYSPDPHNFYPEIKHNPARRQNIKEDWLLDYLIAYQAAMTVMRRSKDYRLLMISASDMAHFYNFNLKLKGKNLSTYFLKGNVPKHYPKMIKFEKNGRNIIDEDIAYGRYHRKSFLFSIAKEQNYYLQKLKRKKTYAIFIARNLMKRFLPKANSHNK</sequence>
<evidence type="ECO:0008006" key="3">
    <source>
        <dbReference type="Google" id="ProtNLM"/>
    </source>
</evidence>
<accession>A0ABU0TNB4</accession>
<evidence type="ECO:0000313" key="1">
    <source>
        <dbReference type="EMBL" id="MDQ1098532.1"/>
    </source>
</evidence>